<sequence>MIRAVICPPIRRHTTQATLHGPGERLPSPTHSRRRPNTTTPSPAWLHSSHFPTLSGGSHLPHGARVLYGALWHPLHQGRPPDDLKVNRDIAKAESQIDNLTLPNKHSIYIMPSGNNAWAPDGPSARDNIKQL</sequence>
<reference evidence="3" key="1">
    <citation type="submission" date="2021-01" db="EMBL/GenBank/DDBJ databases">
        <title>Caligus Genome Assembly.</title>
        <authorList>
            <person name="Gallardo-Escarate C."/>
        </authorList>
    </citation>
    <scope>NUCLEOTIDE SEQUENCE [LARGE SCALE GENOMIC DNA]</scope>
</reference>
<feature type="region of interest" description="Disordered" evidence="1">
    <location>
        <begin position="12"/>
        <end position="46"/>
    </location>
</feature>
<organism evidence="2 3">
    <name type="scientific">Caligus rogercresseyi</name>
    <name type="common">Sea louse</name>
    <dbReference type="NCBI Taxonomy" id="217165"/>
    <lineage>
        <taxon>Eukaryota</taxon>
        <taxon>Metazoa</taxon>
        <taxon>Ecdysozoa</taxon>
        <taxon>Arthropoda</taxon>
        <taxon>Crustacea</taxon>
        <taxon>Multicrustacea</taxon>
        <taxon>Hexanauplia</taxon>
        <taxon>Copepoda</taxon>
        <taxon>Siphonostomatoida</taxon>
        <taxon>Caligidae</taxon>
        <taxon>Caligus</taxon>
    </lineage>
</organism>
<evidence type="ECO:0000256" key="1">
    <source>
        <dbReference type="SAM" id="MobiDB-lite"/>
    </source>
</evidence>
<keyword evidence="3" id="KW-1185">Reference proteome</keyword>
<evidence type="ECO:0000313" key="3">
    <source>
        <dbReference type="Proteomes" id="UP000595437"/>
    </source>
</evidence>
<dbReference type="EMBL" id="CP045902">
    <property type="protein sequence ID" value="QQP38562.1"/>
    <property type="molecule type" value="Genomic_DNA"/>
</dbReference>
<dbReference type="Proteomes" id="UP000595437">
    <property type="component" value="Chromosome 13"/>
</dbReference>
<dbReference type="AlphaFoldDB" id="A0A7T8JX86"/>
<protein>
    <submittedName>
        <fullName evidence="2">Uncharacterized protein</fullName>
    </submittedName>
</protein>
<evidence type="ECO:0000313" key="2">
    <source>
        <dbReference type="EMBL" id="QQP38562.1"/>
    </source>
</evidence>
<proteinExistence type="predicted"/>
<gene>
    <name evidence="2" type="ORF">FKW44_019169</name>
</gene>
<name>A0A7T8JX86_CALRO</name>
<accession>A0A7T8JX86</accession>